<dbReference type="Gene3D" id="1.25.40.10">
    <property type="entry name" value="Tetratricopeptide repeat domain"/>
    <property type="match status" value="1"/>
</dbReference>
<evidence type="ECO:0000313" key="2">
    <source>
        <dbReference type="EMBL" id="RAK32873.1"/>
    </source>
</evidence>
<proteinExistence type="predicted"/>
<sequence>MASGPLGSFLVESPSSHRDIARARAALDRGENADAAGLLAGLLAHEPTLPEIHELLSRLAATTGGGLDLFAAEPYESVGRTVARAHLLAASGRPEDGLPLLATASGSHPEIDWAGVPWVGEPALGVRVDPGVLARTIMRLCTAVGDPAPAETVDALKPYLTVVRHAVAAHGEQAMLLGAGSALARRLGEVSLAVDWAARGARAQPSKLGEIWLGYAYRSAGRMPEALAALRRAVAYDPDDLSVYADVAATLADLDRLDEALRWTELALERDPDFDCVVHTAHRLRYRADGDVGHLVALADFIRDHPDDAHEHTDLEECCRESPWLGGMPAGAPLPAGRAPVNAEPSADAVRRLLRVASPTWAHPPAAYDRALGLVLVEPWELLALLAHPSVTEARQPTGLEVWACLGLLHHGSEEPWLESSRRRLLLGLLDGDLDRVTQAALFALVTYAWVDPEARADVAAVVTGRLTEMASGPAARAVAELALAAPGLDRPTRELASATIRVPAIPRQRSRTVWRRFTPRRGDRA</sequence>
<feature type="repeat" description="TPR" evidence="1">
    <location>
        <begin position="207"/>
        <end position="240"/>
    </location>
</feature>
<keyword evidence="3" id="KW-1185">Reference proteome</keyword>
<accession>A0A327ZET9</accession>
<dbReference type="Pfam" id="PF14559">
    <property type="entry name" value="TPR_19"/>
    <property type="match status" value="1"/>
</dbReference>
<gene>
    <name evidence="2" type="ORF">B0I29_113170</name>
</gene>
<dbReference type="InterPro" id="IPR011990">
    <property type="entry name" value="TPR-like_helical_dom_sf"/>
</dbReference>
<comment type="caution">
    <text evidence="2">The sequence shown here is derived from an EMBL/GenBank/DDBJ whole genome shotgun (WGS) entry which is preliminary data.</text>
</comment>
<evidence type="ECO:0000313" key="3">
    <source>
        <dbReference type="Proteomes" id="UP000249341"/>
    </source>
</evidence>
<dbReference type="Proteomes" id="UP000249341">
    <property type="component" value="Unassembled WGS sequence"/>
</dbReference>
<dbReference type="AlphaFoldDB" id="A0A327ZET9"/>
<dbReference type="OrthoDB" id="2493140at2"/>
<dbReference type="InterPro" id="IPR019734">
    <property type="entry name" value="TPR_rpt"/>
</dbReference>
<protein>
    <submittedName>
        <fullName evidence="2">Tetratricopeptide repeat protein</fullName>
    </submittedName>
</protein>
<dbReference type="RefSeq" id="WP_111651768.1">
    <property type="nucleotide sequence ID" value="NZ_JACHWI010000005.1"/>
</dbReference>
<evidence type="ECO:0000256" key="1">
    <source>
        <dbReference type="PROSITE-ProRule" id="PRU00339"/>
    </source>
</evidence>
<name>A0A327ZET9_9ACTN</name>
<dbReference type="PROSITE" id="PS50005">
    <property type="entry name" value="TPR"/>
    <property type="match status" value="1"/>
</dbReference>
<keyword evidence="1" id="KW-0802">TPR repeat</keyword>
<dbReference type="EMBL" id="QLMJ01000013">
    <property type="protein sequence ID" value="RAK32873.1"/>
    <property type="molecule type" value="Genomic_DNA"/>
</dbReference>
<dbReference type="SMART" id="SM00028">
    <property type="entry name" value="TPR"/>
    <property type="match status" value="2"/>
</dbReference>
<organism evidence="2 3">
    <name type="scientific">Actinoplanes lutulentus</name>
    <dbReference type="NCBI Taxonomy" id="1287878"/>
    <lineage>
        <taxon>Bacteria</taxon>
        <taxon>Bacillati</taxon>
        <taxon>Actinomycetota</taxon>
        <taxon>Actinomycetes</taxon>
        <taxon>Micromonosporales</taxon>
        <taxon>Micromonosporaceae</taxon>
        <taxon>Actinoplanes</taxon>
    </lineage>
</organism>
<reference evidence="2 3" key="1">
    <citation type="submission" date="2018-06" db="EMBL/GenBank/DDBJ databases">
        <title>Genomic Encyclopedia of Type Strains, Phase III (KMG-III): the genomes of soil and plant-associated and newly described type strains.</title>
        <authorList>
            <person name="Whitman W."/>
        </authorList>
    </citation>
    <scope>NUCLEOTIDE SEQUENCE [LARGE SCALE GENOMIC DNA]</scope>
    <source>
        <strain evidence="2 3">CGMCC 4.7090</strain>
    </source>
</reference>
<dbReference type="SUPFAM" id="SSF48452">
    <property type="entry name" value="TPR-like"/>
    <property type="match status" value="1"/>
</dbReference>